<sequence>MSSEFDLRALGHEIQRIRHVKGLSLQDVADRTGLERQSISRYENAKTNPSVRILWQIAVALDINLSEIVQVLDHKRP</sequence>
<protein>
    <submittedName>
        <fullName evidence="3">XRE family transcriptional regulator</fullName>
    </submittedName>
</protein>
<evidence type="ECO:0000256" key="1">
    <source>
        <dbReference type="ARBA" id="ARBA00023125"/>
    </source>
</evidence>
<reference evidence="3 4" key="1">
    <citation type="submission" date="2018-08" db="EMBL/GenBank/DDBJ databases">
        <title>Linezolid Resistance in Mycobacterium abscessus: MIC Distribution and Comprehensive Investigation of Resistance Mechanisms.</title>
        <authorList>
            <person name="Ye M."/>
            <person name="Xu L."/>
            <person name="Zou Y."/>
            <person name="Li B."/>
            <person name="Guo Q."/>
            <person name="Zhang Y."/>
            <person name="Zhan M."/>
            <person name="Xu B."/>
            <person name="Yu F."/>
            <person name="Zhang Z."/>
            <person name="Chu H."/>
        </authorList>
    </citation>
    <scope>NUCLEOTIDE SEQUENCE [LARGE SCALE GENOMIC DNA]</scope>
    <source>
        <strain evidence="3 4">G143</strain>
    </source>
</reference>
<gene>
    <name evidence="3" type="ORF">D2E76_26940</name>
</gene>
<dbReference type="InterPro" id="IPR010982">
    <property type="entry name" value="Lambda_DNA-bd_dom_sf"/>
</dbReference>
<dbReference type="SMART" id="SM00530">
    <property type="entry name" value="HTH_XRE"/>
    <property type="match status" value="1"/>
</dbReference>
<organism evidence="3 4">
    <name type="scientific">Mycobacteroides abscessus</name>
    <dbReference type="NCBI Taxonomy" id="36809"/>
    <lineage>
        <taxon>Bacteria</taxon>
        <taxon>Bacillati</taxon>
        <taxon>Actinomycetota</taxon>
        <taxon>Actinomycetes</taxon>
        <taxon>Mycobacteriales</taxon>
        <taxon>Mycobacteriaceae</taxon>
        <taxon>Mycobacteroides</taxon>
    </lineage>
</organism>
<evidence type="ECO:0000259" key="2">
    <source>
        <dbReference type="PROSITE" id="PS50943"/>
    </source>
</evidence>
<feature type="domain" description="HTH cro/C1-type" evidence="2">
    <location>
        <begin position="14"/>
        <end position="68"/>
    </location>
</feature>
<dbReference type="AlphaFoldDB" id="A0ABD7HGB7"/>
<proteinExistence type="predicted"/>
<dbReference type="SUPFAM" id="SSF47413">
    <property type="entry name" value="lambda repressor-like DNA-binding domains"/>
    <property type="match status" value="1"/>
</dbReference>
<dbReference type="Proteomes" id="UP000284557">
    <property type="component" value="Unassembled WGS sequence"/>
</dbReference>
<dbReference type="GO" id="GO:0003677">
    <property type="term" value="F:DNA binding"/>
    <property type="evidence" value="ECO:0007669"/>
    <property type="project" value="UniProtKB-KW"/>
</dbReference>
<dbReference type="InterPro" id="IPR050807">
    <property type="entry name" value="TransReg_Diox_bact_type"/>
</dbReference>
<dbReference type="PROSITE" id="PS50943">
    <property type="entry name" value="HTH_CROC1"/>
    <property type="match status" value="1"/>
</dbReference>
<dbReference type="RefSeq" id="WP_119596608.1">
    <property type="nucleotide sequence ID" value="NZ_QXBN01000046.1"/>
</dbReference>
<accession>A0ABD7HGB7</accession>
<comment type="caution">
    <text evidence="3">The sequence shown here is derived from an EMBL/GenBank/DDBJ whole genome shotgun (WGS) entry which is preliminary data.</text>
</comment>
<dbReference type="CDD" id="cd00093">
    <property type="entry name" value="HTH_XRE"/>
    <property type="match status" value="1"/>
</dbReference>
<dbReference type="InterPro" id="IPR001387">
    <property type="entry name" value="Cro/C1-type_HTH"/>
</dbReference>
<dbReference type="EMBL" id="QXBN01000046">
    <property type="protein sequence ID" value="RIT28713.1"/>
    <property type="molecule type" value="Genomic_DNA"/>
</dbReference>
<evidence type="ECO:0000313" key="3">
    <source>
        <dbReference type="EMBL" id="RIT28713.1"/>
    </source>
</evidence>
<dbReference type="PANTHER" id="PTHR46797">
    <property type="entry name" value="HTH-TYPE TRANSCRIPTIONAL REGULATOR"/>
    <property type="match status" value="1"/>
</dbReference>
<evidence type="ECO:0000313" key="4">
    <source>
        <dbReference type="Proteomes" id="UP000284557"/>
    </source>
</evidence>
<name>A0ABD7HGB7_9MYCO</name>
<dbReference type="PANTHER" id="PTHR46797:SF1">
    <property type="entry name" value="METHYLPHOSPHONATE SYNTHASE"/>
    <property type="match status" value="1"/>
</dbReference>
<dbReference type="Pfam" id="PF01381">
    <property type="entry name" value="HTH_3"/>
    <property type="match status" value="1"/>
</dbReference>
<keyword evidence="1" id="KW-0238">DNA-binding</keyword>
<dbReference type="Gene3D" id="1.10.260.40">
    <property type="entry name" value="lambda repressor-like DNA-binding domains"/>
    <property type="match status" value="1"/>
</dbReference>